<organism evidence="1 2">
    <name type="scientific">Cetraspora pellucida</name>
    <dbReference type="NCBI Taxonomy" id="1433469"/>
    <lineage>
        <taxon>Eukaryota</taxon>
        <taxon>Fungi</taxon>
        <taxon>Fungi incertae sedis</taxon>
        <taxon>Mucoromycota</taxon>
        <taxon>Glomeromycotina</taxon>
        <taxon>Glomeromycetes</taxon>
        <taxon>Diversisporales</taxon>
        <taxon>Gigasporaceae</taxon>
        <taxon>Cetraspora</taxon>
    </lineage>
</organism>
<accession>A0ACA9RI04</accession>
<name>A0ACA9RI04_9GLOM</name>
<dbReference type="Proteomes" id="UP000789366">
    <property type="component" value="Unassembled WGS sequence"/>
</dbReference>
<dbReference type="EMBL" id="CAJVPW010072681">
    <property type="protein sequence ID" value="CAG8794646.1"/>
    <property type="molecule type" value="Genomic_DNA"/>
</dbReference>
<evidence type="ECO:0000313" key="2">
    <source>
        <dbReference type="Proteomes" id="UP000789366"/>
    </source>
</evidence>
<keyword evidence="2" id="KW-1185">Reference proteome</keyword>
<feature type="non-terminal residue" evidence="1">
    <location>
        <position position="1"/>
    </location>
</feature>
<reference evidence="1" key="1">
    <citation type="submission" date="2021-06" db="EMBL/GenBank/DDBJ databases">
        <authorList>
            <person name="Kallberg Y."/>
            <person name="Tangrot J."/>
            <person name="Rosling A."/>
        </authorList>
    </citation>
    <scope>NUCLEOTIDE SEQUENCE</scope>
    <source>
        <strain evidence="1">28 12/20/2015</strain>
    </source>
</reference>
<sequence>NVLPLSPPLSLPLSPPLSLPLSPPLSPPPSPPQLPPCMRLNNDPLLLEEFLVTTSN</sequence>
<feature type="non-terminal residue" evidence="1">
    <location>
        <position position="56"/>
    </location>
</feature>
<comment type="caution">
    <text evidence="1">The sequence shown here is derived from an EMBL/GenBank/DDBJ whole genome shotgun (WGS) entry which is preliminary data.</text>
</comment>
<evidence type="ECO:0000313" key="1">
    <source>
        <dbReference type="EMBL" id="CAG8794646.1"/>
    </source>
</evidence>
<gene>
    <name evidence="1" type="ORF">SPELUC_LOCUS17540</name>
</gene>
<proteinExistence type="predicted"/>
<protein>
    <submittedName>
        <fullName evidence="1">8951_t:CDS:1</fullName>
    </submittedName>
</protein>